<gene>
    <name evidence="2" type="ORF">IPV69_12990</name>
</gene>
<keyword evidence="3" id="KW-1185">Reference proteome</keyword>
<dbReference type="AlphaFoldDB" id="A0A7M2X437"/>
<dbReference type="KEGG" id="hbs:IPV69_12990"/>
<accession>A0A7M2X437</accession>
<evidence type="ECO:0000313" key="2">
    <source>
        <dbReference type="EMBL" id="QOV92212.1"/>
    </source>
</evidence>
<keyword evidence="1" id="KW-0732">Signal</keyword>
<evidence type="ECO:0000256" key="1">
    <source>
        <dbReference type="SAM" id="SignalP"/>
    </source>
</evidence>
<sequence length="143" mass="15589">MVRFAAFSLALLFVVVVALRTANQPAAGKGVPSDLDRKIQGTWRGGPCMGELDLSPDGTFARRYYTPGGNTLGGTWEVRWNAMPPRLFLKCQSSDNPDFEGKTEELIVAGLNDKYLVYAHFGGSGVARYKRVMKSDEDVASAP</sequence>
<reference evidence="2 3" key="1">
    <citation type="submission" date="2020-10" db="EMBL/GenBank/DDBJ databases">
        <title>Wide distribution of Phycisphaera-like planctomycetes from WD2101 soil group in peatlands and genome analysis of the first cultivated representative.</title>
        <authorList>
            <person name="Dedysh S.N."/>
            <person name="Beletsky A.V."/>
            <person name="Ivanova A."/>
            <person name="Kulichevskaya I.S."/>
            <person name="Suzina N.E."/>
            <person name="Philippov D.A."/>
            <person name="Rakitin A.L."/>
            <person name="Mardanov A.V."/>
            <person name="Ravin N.V."/>
        </authorList>
    </citation>
    <scope>NUCLEOTIDE SEQUENCE [LARGE SCALE GENOMIC DNA]</scope>
    <source>
        <strain evidence="2 3">M1803</strain>
    </source>
</reference>
<proteinExistence type="predicted"/>
<protein>
    <submittedName>
        <fullName evidence="2">Uncharacterized protein</fullName>
    </submittedName>
</protein>
<organism evidence="2 3">
    <name type="scientific">Humisphaera borealis</name>
    <dbReference type="NCBI Taxonomy" id="2807512"/>
    <lineage>
        <taxon>Bacteria</taxon>
        <taxon>Pseudomonadati</taxon>
        <taxon>Planctomycetota</taxon>
        <taxon>Phycisphaerae</taxon>
        <taxon>Tepidisphaerales</taxon>
        <taxon>Tepidisphaeraceae</taxon>
        <taxon>Humisphaera</taxon>
    </lineage>
</organism>
<dbReference type="EMBL" id="CP063458">
    <property type="protein sequence ID" value="QOV92212.1"/>
    <property type="molecule type" value="Genomic_DNA"/>
</dbReference>
<feature type="chain" id="PRO_5034663188" evidence="1">
    <location>
        <begin position="27"/>
        <end position="143"/>
    </location>
</feature>
<name>A0A7M2X437_9BACT</name>
<dbReference type="RefSeq" id="WP_206295544.1">
    <property type="nucleotide sequence ID" value="NZ_CP063458.1"/>
</dbReference>
<evidence type="ECO:0000313" key="3">
    <source>
        <dbReference type="Proteomes" id="UP000593765"/>
    </source>
</evidence>
<feature type="signal peptide" evidence="1">
    <location>
        <begin position="1"/>
        <end position="26"/>
    </location>
</feature>
<dbReference type="Proteomes" id="UP000593765">
    <property type="component" value="Chromosome"/>
</dbReference>